<proteinExistence type="inferred from homology"/>
<dbReference type="NCBIfam" id="TIGR00689">
    <property type="entry name" value="rpiB_lacA_lacB"/>
    <property type="match status" value="1"/>
</dbReference>
<evidence type="ECO:0000313" key="4">
    <source>
        <dbReference type="Proteomes" id="UP000229574"/>
    </source>
</evidence>
<dbReference type="GO" id="GO:0019316">
    <property type="term" value="P:D-allose catabolic process"/>
    <property type="evidence" value="ECO:0007669"/>
    <property type="project" value="TreeGrafter"/>
</dbReference>
<dbReference type="PANTHER" id="PTHR30345">
    <property type="entry name" value="RIBOSE-5-PHOSPHATE ISOMERASE B"/>
    <property type="match status" value="1"/>
</dbReference>
<dbReference type="Pfam" id="PF02502">
    <property type="entry name" value="LacAB_rpiB"/>
    <property type="match status" value="1"/>
</dbReference>
<protein>
    <submittedName>
        <fullName evidence="3">Ribose-5-phosphate isomerase</fullName>
        <ecNumber evidence="3">5.3.1.6</ecNumber>
    </submittedName>
</protein>
<dbReference type="PANTHER" id="PTHR30345:SF0">
    <property type="entry name" value="DNA DAMAGE-REPAIR_TOLERATION PROTEIN DRT102"/>
    <property type="match status" value="1"/>
</dbReference>
<name>A0A2H0X1R6_9BACT</name>
<dbReference type="EC" id="5.3.1.6" evidence="3"/>
<dbReference type="EMBL" id="PEYY01000040">
    <property type="protein sequence ID" value="PIS18119.1"/>
    <property type="molecule type" value="Genomic_DNA"/>
</dbReference>
<evidence type="ECO:0000256" key="1">
    <source>
        <dbReference type="ARBA" id="ARBA00008754"/>
    </source>
</evidence>
<gene>
    <name evidence="3" type="ORF">COT54_00990</name>
</gene>
<accession>A0A2H0X1R6</accession>
<dbReference type="SUPFAM" id="SSF89623">
    <property type="entry name" value="Ribose/Galactose isomerase RpiB/AlsB"/>
    <property type="match status" value="1"/>
</dbReference>
<comment type="caution">
    <text evidence="3">The sequence shown here is derived from an EMBL/GenBank/DDBJ whole genome shotgun (WGS) entry which is preliminary data.</text>
</comment>
<sequence>MRIYIGADHRGFELKEELKKWLIENEYEVEDVGNHIFDPEDDFVDPAVKVAEMIDGGAKEERGILICGSGHGVEIVANRFRGVRAVVGFNADVSKQGREHEDVNVLVLPANWVTPEEAVERVQLFLQTEASSTEKYQRRRQRIENLRIS</sequence>
<organism evidence="3 4">
    <name type="scientific">Candidatus Collierbacteria bacterium CG09_land_8_20_14_0_10_46_12</name>
    <dbReference type="NCBI Taxonomy" id="1974533"/>
    <lineage>
        <taxon>Bacteria</taxon>
        <taxon>Candidatus Collieribacteriota</taxon>
    </lineage>
</organism>
<evidence type="ECO:0000313" key="3">
    <source>
        <dbReference type="EMBL" id="PIS18119.1"/>
    </source>
</evidence>
<feature type="active site" description="Proton donor" evidence="2">
    <location>
        <position position="100"/>
    </location>
</feature>
<dbReference type="Proteomes" id="UP000229574">
    <property type="component" value="Unassembled WGS sequence"/>
</dbReference>
<keyword evidence="3" id="KW-0413">Isomerase</keyword>
<feature type="active site" description="Proton acceptor" evidence="2">
    <location>
        <position position="67"/>
    </location>
</feature>
<dbReference type="InterPro" id="IPR003500">
    <property type="entry name" value="RpiB_LacA_LacB"/>
</dbReference>
<dbReference type="AlphaFoldDB" id="A0A2H0X1R6"/>
<dbReference type="Gene3D" id="3.40.1400.10">
    <property type="entry name" value="Sugar-phosphate isomerase, RpiB/LacA/LacB"/>
    <property type="match status" value="1"/>
</dbReference>
<dbReference type="GO" id="GO:0009052">
    <property type="term" value="P:pentose-phosphate shunt, non-oxidative branch"/>
    <property type="evidence" value="ECO:0007669"/>
    <property type="project" value="TreeGrafter"/>
</dbReference>
<comment type="similarity">
    <text evidence="1">Belongs to the LacAB/RpiB family.</text>
</comment>
<reference evidence="4" key="1">
    <citation type="submission" date="2017-09" db="EMBL/GenBank/DDBJ databases">
        <title>Depth-based differentiation of microbial function through sediment-hosted aquifers and enrichment of novel symbionts in the deep terrestrial subsurface.</title>
        <authorList>
            <person name="Probst A.J."/>
            <person name="Ladd B."/>
            <person name="Jarett J.K."/>
            <person name="Geller-Mcgrath D.E."/>
            <person name="Sieber C.M.K."/>
            <person name="Emerson J.B."/>
            <person name="Anantharaman K."/>
            <person name="Thomas B.C."/>
            <person name="Malmstrom R."/>
            <person name="Stieglmeier M."/>
            <person name="Klingl A."/>
            <person name="Woyke T."/>
            <person name="Ryan C.M."/>
            <person name="Banfield J.F."/>
        </authorList>
    </citation>
    <scope>NUCLEOTIDE SEQUENCE [LARGE SCALE GENOMIC DNA]</scope>
</reference>
<dbReference type="PIRSF" id="PIRSF005384">
    <property type="entry name" value="RpiB_LacA_B"/>
    <property type="match status" value="1"/>
</dbReference>
<dbReference type="InterPro" id="IPR036569">
    <property type="entry name" value="RpiB_LacA_LacB_sf"/>
</dbReference>
<dbReference type="GO" id="GO:0004751">
    <property type="term" value="F:ribose-5-phosphate isomerase activity"/>
    <property type="evidence" value="ECO:0007669"/>
    <property type="project" value="UniProtKB-EC"/>
</dbReference>
<evidence type="ECO:0000256" key="2">
    <source>
        <dbReference type="PIRSR" id="PIRSR005384-1"/>
    </source>
</evidence>